<dbReference type="AlphaFoldDB" id="A0A6I4UQF6"/>
<dbReference type="Gene3D" id="3.40.50.10610">
    <property type="entry name" value="ABC-type transport auxiliary lipoprotein component"/>
    <property type="match status" value="1"/>
</dbReference>
<evidence type="ECO:0000259" key="1">
    <source>
        <dbReference type="Pfam" id="PF03886"/>
    </source>
</evidence>
<reference evidence="2 3" key="1">
    <citation type="submission" date="2019-12" db="EMBL/GenBank/DDBJ databases">
        <title>Genomic-based taxomic classification of the family Erythrobacteraceae.</title>
        <authorList>
            <person name="Xu L."/>
        </authorList>
    </citation>
    <scope>NUCLEOTIDE SEQUENCE [LARGE SCALE GENOMIC DNA]</scope>
    <source>
        <strain evidence="2 3">JCM 10282</strain>
    </source>
</reference>
<evidence type="ECO:0000313" key="3">
    <source>
        <dbReference type="Proteomes" id="UP000430021"/>
    </source>
</evidence>
<dbReference type="Pfam" id="PF03886">
    <property type="entry name" value="ABC_trans_aux"/>
    <property type="match status" value="1"/>
</dbReference>
<sequence length="203" mass="21256">MRVTDRTLSLARPLLLAPLLLALGGCISLGGEPPASLLTLSPETRAPAGPGVSGTERPVIAVLGIDTPAKLDVLRVPVAVTDTELAYLQEAFWVEKPARLFRRLVGETIRARGQAMVVDGDATATLATVSLRGTLNEMGYDAVSSSAVVRFDAVRIDREGKVTTRRFEARETGVVAEAKAVGAALNVAANRVAAEVADWVAAG</sequence>
<evidence type="ECO:0000313" key="2">
    <source>
        <dbReference type="EMBL" id="MXP39733.1"/>
    </source>
</evidence>
<proteinExistence type="predicted"/>
<feature type="domain" description="ABC-type transport auxiliary lipoprotein component" evidence="1">
    <location>
        <begin position="46"/>
        <end position="197"/>
    </location>
</feature>
<dbReference type="OrthoDB" id="7391077at2"/>
<comment type="caution">
    <text evidence="2">The sequence shown here is derived from an EMBL/GenBank/DDBJ whole genome shotgun (WGS) entry which is preliminary data.</text>
</comment>
<dbReference type="EMBL" id="WTYB01000004">
    <property type="protein sequence ID" value="MXP39733.1"/>
    <property type="molecule type" value="Genomic_DNA"/>
</dbReference>
<organism evidence="2 3">
    <name type="scientific">Erythrobacter ramosus</name>
    <dbReference type="NCBI Taxonomy" id="35811"/>
    <lineage>
        <taxon>Bacteria</taxon>
        <taxon>Pseudomonadati</taxon>
        <taxon>Pseudomonadota</taxon>
        <taxon>Alphaproteobacteria</taxon>
        <taxon>Sphingomonadales</taxon>
        <taxon>Erythrobacteraceae</taxon>
        <taxon>Erythrobacter/Porphyrobacter group</taxon>
        <taxon>Erythrobacter</taxon>
    </lineage>
</organism>
<protein>
    <submittedName>
        <fullName evidence="2">ABC transporter</fullName>
    </submittedName>
</protein>
<dbReference type="PROSITE" id="PS51257">
    <property type="entry name" value="PROKAR_LIPOPROTEIN"/>
    <property type="match status" value="1"/>
</dbReference>
<dbReference type="InterPro" id="IPR005586">
    <property type="entry name" value="ABC_trans_aux"/>
</dbReference>
<accession>A0A6I4UQF6</accession>
<gene>
    <name evidence="2" type="ORF">GRI59_14080</name>
</gene>
<name>A0A6I4UQF6_9SPHN</name>
<dbReference type="Proteomes" id="UP000430021">
    <property type="component" value="Unassembled WGS sequence"/>
</dbReference>
<dbReference type="SUPFAM" id="SSF159594">
    <property type="entry name" value="XCC0632-like"/>
    <property type="match status" value="1"/>
</dbReference>